<name>A0A176W8C8_MARPO</name>
<keyword evidence="3" id="KW-1185">Reference proteome</keyword>
<dbReference type="EMBL" id="LVLJ01001635">
    <property type="protein sequence ID" value="OAE28903.1"/>
    <property type="molecule type" value="Genomic_DNA"/>
</dbReference>
<accession>A0A176W8C8</accession>
<reference evidence="2" key="1">
    <citation type="submission" date="2016-03" db="EMBL/GenBank/DDBJ databases">
        <title>Mechanisms controlling the formation of the plant cell surface in tip-growing cells are functionally conserved among land plants.</title>
        <authorList>
            <person name="Honkanen S."/>
            <person name="Jones V.A."/>
            <person name="Morieri G."/>
            <person name="Champion C."/>
            <person name="Hetherington A.J."/>
            <person name="Kelly S."/>
            <person name="Saint-Marcoux D."/>
            <person name="Proust H."/>
            <person name="Prescott H."/>
            <person name="Dolan L."/>
        </authorList>
    </citation>
    <scope>NUCLEOTIDE SEQUENCE [LARGE SCALE GENOMIC DNA]</scope>
    <source>
        <tissue evidence="2">Whole gametophyte</tissue>
    </source>
</reference>
<protein>
    <submittedName>
        <fullName evidence="2">Uncharacterized protein</fullName>
    </submittedName>
</protein>
<dbReference type="AlphaFoldDB" id="A0A176W8C8"/>
<evidence type="ECO:0000313" key="2">
    <source>
        <dbReference type="EMBL" id="OAE28903.1"/>
    </source>
</evidence>
<sequence>MVPLALKPLEHLPTGEGRNAETCVPLAKAPLAVQDREDVVGPPGAGSPTPLEVLAGDGVEAAAKEVARSSARELPRISAATKILETEDETPSDEEEVQSVRGTPTGVLCEQVVPLLRYLDRKATKYGDPRQCGSYVELVRNRTWIKEATNPELMILDQKGAHATNAGVRVE</sequence>
<comment type="caution">
    <text evidence="2">The sequence shown here is derived from an EMBL/GenBank/DDBJ whole genome shotgun (WGS) entry which is preliminary data.</text>
</comment>
<dbReference type="Proteomes" id="UP000077202">
    <property type="component" value="Unassembled WGS sequence"/>
</dbReference>
<organism evidence="2 3">
    <name type="scientific">Marchantia polymorpha subsp. ruderalis</name>
    <dbReference type="NCBI Taxonomy" id="1480154"/>
    <lineage>
        <taxon>Eukaryota</taxon>
        <taxon>Viridiplantae</taxon>
        <taxon>Streptophyta</taxon>
        <taxon>Embryophyta</taxon>
        <taxon>Marchantiophyta</taxon>
        <taxon>Marchantiopsida</taxon>
        <taxon>Marchantiidae</taxon>
        <taxon>Marchantiales</taxon>
        <taxon>Marchantiaceae</taxon>
        <taxon>Marchantia</taxon>
    </lineage>
</organism>
<evidence type="ECO:0000313" key="3">
    <source>
        <dbReference type="Proteomes" id="UP000077202"/>
    </source>
</evidence>
<feature type="region of interest" description="Disordered" evidence="1">
    <location>
        <begin position="1"/>
        <end position="21"/>
    </location>
</feature>
<gene>
    <name evidence="2" type="ORF">AXG93_510s1000</name>
</gene>
<proteinExistence type="predicted"/>
<evidence type="ECO:0000256" key="1">
    <source>
        <dbReference type="SAM" id="MobiDB-lite"/>
    </source>
</evidence>